<dbReference type="Pfam" id="PF00089">
    <property type="entry name" value="Trypsin"/>
    <property type="match status" value="1"/>
</dbReference>
<protein>
    <recommendedName>
        <fullName evidence="8">Peptidase S1 domain-containing protein</fullName>
    </recommendedName>
</protein>
<evidence type="ECO:0000256" key="3">
    <source>
        <dbReference type="ARBA" id="ARBA00023157"/>
    </source>
</evidence>
<dbReference type="PROSITE" id="PS50240">
    <property type="entry name" value="TRYPSIN_DOM"/>
    <property type="match status" value="1"/>
</dbReference>
<evidence type="ECO:0000256" key="4">
    <source>
        <dbReference type="ARBA" id="ARBA00023240"/>
    </source>
</evidence>
<comment type="function">
    <text evidence="5">Fibrinolytic activity; shows preferential cleavage of Arg-Gly bonds in all three fibrinogen chains. Contact with the caterpillars causes severe bleeding, due the anticoagulant effect of the protein.</text>
</comment>
<dbReference type="GO" id="GO:0005576">
    <property type="term" value="C:extracellular region"/>
    <property type="evidence" value="ECO:0007669"/>
    <property type="project" value="UniProtKB-SubCell"/>
</dbReference>
<keyword evidence="7" id="KW-0720">Serine protease</keyword>
<keyword evidence="3" id="KW-1015">Disulfide bond</keyword>
<dbReference type="SUPFAM" id="SSF50494">
    <property type="entry name" value="Trypsin-like serine proteases"/>
    <property type="match status" value="1"/>
</dbReference>
<dbReference type="InterPro" id="IPR001254">
    <property type="entry name" value="Trypsin_dom"/>
</dbReference>
<dbReference type="PANTHER" id="PTHR24252:SF7">
    <property type="entry name" value="HYALIN"/>
    <property type="match status" value="1"/>
</dbReference>
<evidence type="ECO:0000256" key="5">
    <source>
        <dbReference type="ARBA" id="ARBA00055534"/>
    </source>
</evidence>
<evidence type="ECO:0000313" key="10">
    <source>
        <dbReference type="Proteomes" id="UP000324832"/>
    </source>
</evidence>
<dbReference type="InterPro" id="IPR033116">
    <property type="entry name" value="TRYPSIN_SER"/>
</dbReference>
<proteinExistence type="predicted"/>
<accession>A0A5E4QH37</accession>
<evidence type="ECO:0000256" key="2">
    <source>
        <dbReference type="ARBA" id="ARBA00022656"/>
    </source>
</evidence>
<evidence type="ECO:0000256" key="6">
    <source>
        <dbReference type="ARBA" id="ARBA00084094"/>
    </source>
</evidence>
<keyword evidence="6" id="KW-1205">Fibrinolytic toxin</keyword>
<name>A0A5E4QH37_9NEOP</name>
<evidence type="ECO:0000256" key="1">
    <source>
        <dbReference type="ARBA" id="ARBA00004239"/>
    </source>
</evidence>
<keyword evidence="7" id="KW-0645">Protease</keyword>
<reference evidence="9 10" key="1">
    <citation type="submission" date="2017-07" db="EMBL/GenBank/DDBJ databases">
        <authorList>
            <person name="Talla V."/>
            <person name="Backstrom N."/>
        </authorList>
    </citation>
    <scope>NUCLEOTIDE SEQUENCE [LARGE SCALE GENOMIC DNA]</scope>
</reference>
<dbReference type="InterPro" id="IPR009003">
    <property type="entry name" value="Peptidase_S1_PA"/>
</dbReference>
<comment type="subcellular location">
    <subcellularLocation>
        <location evidence="1">Secreted</location>
        <location evidence="1">Extracellular space</location>
    </subcellularLocation>
</comment>
<organism evidence="9 10">
    <name type="scientific">Leptidea sinapis</name>
    <dbReference type="NCBI Taxonomy" id="189913"/>
    <lineage>
        <taxon>Eukaryota</taxon>
        <taxon>Metazoa</taxon>
        <taxon>Ecdysozoa</taxon>
        <taxon>Arthropoda</taxon>
        <taxon>Hexapoda</taxon>
        <taxon>Insecta</taxon>
        <taxon>Pterygota</taxon>
        <taxon>Neoptera</taxon>
        <taxon>Endopterygota</taxon>
        <taxon>Lepidoptera</taxon>
        <taxon>Glossata</taxon>
        <taxon>Ditrysia</taxon>
        <taxon>Papilionoidea</taxon>
        <taxon>Pieridae</taxon>
        <taxon>Dismorphiinae</taxon>
        <taxon>Leptidea</taxon>
    </lineage>
</organism>
<keyword evidence="2" id="KW-0800">Toxin</keyword>
<feature type="domain" description="Peptidase S1" evidence="8">
    <location>
        <begin position="32"/>
        <end position="275"/>
    </location>
</feature>
<evidence type="ECO:0000256" key="7">
    <source>
        <dbReference type="RuleBase" id="RU363034"/>
    </source>
</evidence>
<dbReference type="InterPro" id="IPR043504">
    <property type="entry name" value="Peptidase_S1_PA_chymotrypsin"/>
</dbReference>
<dbReference type="GO" id="GO:0090729">
    <property type="term" value="F:toxin activity"/>
    <property type="evidence" value="ECO:0007669"/>
    <property type="project" value="UniProtKB-KW"/>
</dbReference>
<keyword evidence="7" id="KW-0378">Hydrolase</keyword>
<dbReference type="GO" id="GO:0006508">
    <property type="term" value="P:proteolysis"/>
    <property type="evidence" value="ECO:0007669"/>
    <property type="project" value="UniProtKB-KW"/>
</dbReference>
<dbReference type="GO" id="GO:0004252">
    <property type="term" value="F:serine-type endopeptidase activity"/>
    <property type="evidence" value="ECO:0007669"/>
    <property type="project" value="InterPro"/>
</dbReference>
<keyword evidence="10" id="KW-1185">Reference proteome</keyword>
<dbReference type="PROSITE" id="PS00135">
    <property type="entry name" value="TRYPSIN_SER"/>
    <property type="match status" value="1"/>
</dbReference>
<evidence type="ECO:0000259" key="8">
    <source>
        <dbReference type="PROSITE" id="PS50240"/>
    </source>
</evidence>
<dbReference type="InterPro" id="IPR001314">
    <property type="entry name" value="Peptidase_S1A"/>
</dbReference>
<dbReference type="SMART" id="SM00020">
    <property type="entry name" value="Tryp_SPc"/>
    <property type="match status" value="1"/>
</dbReference>
<dbReference type="AlphaFoldDB" id="A0A5E4QH37"/>
<sequence length="276" mass="30334">MTPSSTTTEYVPPVYDYVENNGASATDSCEPLSPNMTAAKTGRKAWDSEYLCDDDAVSWACGGTLISERYILTAGHCTFSREAGPVTYALLGVLKRSDQVDSSSLYKIRRIIKHPQYSPPRRYNDIALLETDRDVKLSEFVVPACLDVGAPNKYETAWATGWGATMNRGATADQLQKVKLTQFSNSECSELFGPDRLMKNGYDAQTQVCYGDKNKSKDTCQGDSGGPIQLKHRQINCMYTVVGVTSFGRACGIVGEPGIYTRVAAYVPWIESVVWP</sequence>
<dbReference type="PANTHER" id="PTHR24252">
    <property type="entry name" value="ACROSIN-RELATED"/>
    <property type="match status" value="1"/>
</dbReference>
<dbReference type="CDD" id="cd00190">
    <property type="entry name" value="Tryp_SPc"/>
    <property type="match status" value="1"/>
</dbReference>
<dbReference type="Proteomes" id="UP000324832">
    <property type="component" value="Unassembled WGS sequence"/>
</dbReference>
<dbReference type="PRINTS" id="PR00722">
    <property type="entry name" value="CHYMOTRYPSIN"/>
</dbReference>
<dbReference type="EMBL" id="FZQP02003035">
    <property type="protein sequence ID" value="VVC97136.1"/>
    <property type="molecule type" value="Genomic_DNA"/>
</dbReference>
<gene>
    <name evidence="9" type="ORF">LSINAPIS_LOCUS8495</name>
</gene>
<dbReference type="FunFam" id="2.40.10.10:FF:000068">
    <property type="entry name" value="transmembrane protease serine 2"/>
    <property type="match status" value="1"/>
</dbReference>
<dbReference type="PROSITE" id="PS00134">
    <property type="entry name" value="TRYPSIN_HIS"/>
    <property type="match status" value="1"/>
</dbReference>
<keyword evidence="4" id="KW-1199">Hemostasis impairing toxin</keyword>
<evidence type="ECO:0000313" key="9">
    <source>
        <dbReference type="EMBL" id="VVC97136.1"/>
    </source>
</evidence>
<dbReference type="Gene3D" id="2.40.10.10">
    <property type="entry name" value="Trypsin-like serine proteases"/>
    <property type="match status" value="1"/>
</dbReference>
<dbReference type="InterPro" id="IPR018114">
    <property type="entry name" value="TRYPSIN_HIS"/>
</dbReference>